<evidence type="ECO:0000313" key="2">
    <source>
        <dbReference type="Proteomes" id="UP001141806"/>
    </source>
</evidence>
<dbReference type="EMBL" id="JAMYWD010000012">
    <property type="protein sequence ID" value="KAJ4953916.1"/>
    <property type="molecule type" value="Genomic_DNA"/>
</dbReference>
<dbReference type="Proteomes" id="UP001141806">
    <property type="component" value="Unassembled WGS sequence"/>
</dbReference>
<comment type="caution">
    <text evidence="1">The sequence shown here is derived from an EMBL/GenBank/DDBJ whole genome shotgun (WGS) entry which is preliminary data.</text>
</comment>
<keyword evidence="2" id="KW-1185">Reference proteome</keyword>
<dbReference type="OrthoDB" id="8062037at2759"/>
<name>A0A9Q0GTL5_9MAGN</name>
<dbReference type="AlphaFoldDB" id="A0A9Q0GTL5"/>
<sequence>MPTPPNPHRSRFRFRIDPSIIQSLPLYTYDDNIKDTSNCPICLTEFEDKDMIKVIPFSCPLCRCTQLVLPEVSIRPIFGRETKHQSVHVTMKYISGYQRSDEDRWMAKMEATISYMYVLANEWKRNGFQGRQKLLLMLFIDGDFFDADFFKFIPSKFKILPENGEKKTSPFSFSSCLYSIIIMRYESIIFAVEGFKIYQEDRK</sequence>
<evidence type="ECO:0000313" key="1">
    <source>
        <dbReference type="EMBL" id="KAJ4953916.1"/>
    </source>
</evidence>
<reference evidence="1" key="1">
    <citation type="journal article" date="2023" name="Plant J.">
        <title>The genome of the king protea, Protea cynaroides.</title>
        <authorList>
            <person name="Chang J."/>
            <person name="Duong T.A."/>
            <person name="Schoeman C."/>
            <person name="Ma X."/>
            <person name="Roodt D."/>
            <person name="Barker N."/>
            <person name="Li Z."/>
            <person name="Van de Peer Y."/>
            <person name="Mizrachi E."/>
        </authorList>
    </citation>
    <scope>NUCLEOTIDE SEQUENCE</scope>
    <source>
        <tissue evidence="1">Young leaves</tissue>
    </source>
</reference>
<proteinExistence type="predicted"/>
<accession>A0A9Q0GTL5</accession>
<gene>
    <name evidence="1" type="ORF">NE237_030748</name>
</gene>
<organism evidence="1 2">
    <name type="scientific">Protea cynaroides</name>
    <dbReference type="NCBI Taxonomy" id="273540"/>
    <lineage>
        <taxon>Eukaryota</taxon>
        <taxon>Viridiplantae</taxon>
        <taxon>Streptophyta</taxon>
        <taxon>Embryophyta</taxon>
        <taxon>Tracheophyta</taxon>
        <taxon>Spermatophyta</taxon>
        <taxon>Magnoliopsida</taxon>
        <taxon>Proteales</taxon>
        <taxon>Proteaceae</taxon>
        <taxon>Protea</taxon>
    </lineage>
</organism>
<protein>
    <submittedName>
        <fullName evidence="1">Uncharacterized protein</fullName>
    </submittedName>
</protein>